<dbReference type="Proteomes" id="UP000286561">
    <property type="component" value="Unassembled WGS sequence"/>
</dbReference>
<name>A0A415G8S2_9FIRM</name>
<evidence type="ECO:0000313" key="4">
    <source>
        <dbReference type="Proteomes" id="UP000283497"/>
    </source>
</evidence>
<dbReference type="Gene3D" id="1.10.260.40">
    <property type="entry name" value="lambda repressor-like DNA-binding domains"/>
    <property type="match status" value="1"/>
</dbReference>
<dbReference type="CDD" id="cd00093">
    <property type="entry name" value="HTH_XRE"/>
    <property type="match status" value="1"/>
</dbReference>
<dbReference type="PROSITE" id="PS50943">
    <property type="entry name" value="HTH_CROC1"/>
    <property type="match status" value="1"/>
</dbReference>
<evidence type="ECO:0000259" key="1">
    <source>
        <dbReference type="PROSITE" id="PS50943"/>
    </source>
</evidence>
<dbReference type="SUPFAM" id="SSF47413">
    <property type="entry name" value="lambda repressor-like DNA-binding domains"/>
    <property type="match status" value="1"/>
</dbReference>
<dbReference type="EMBL" id="QRNJ01000015">
    <property type="protein sequence ID" value="RHK40145.1"/>
    <property type="molecule type" value="Genomic_DNA"/>
</dbReference>
<sequence>MVLNQNPDEFVLKQIKNLCNERNWSLYRLSMESSIPYSTLNNLFRRGNVPSISTLCKICDAFRISLSEFFSGNNDALSSLNPEQQNLIGCWNLLSKEDKNLVKAYIAGLLKKLPE</sequence>
<dbReference type="AlphaFoldDB" id="A0A415G8S2"/>
<evidence type="ECO:0000313" key="5">
    <source>
        <dbReference type="Proteomes" id="UP000286561"/>
    </source>
</evidence>
<protein>
    <submittedName>
        <fullName evidence="3">XRE family transcriptional regulator</fullName>
    </submittedName>
</protein>
<dbReference type="SMART" id="SM00530">
    <property type="entry name" value="HTH_XRE"/>
    <property type="match status" value="1"/>
</dbReference>
<organism evidence="3 4">
    <name type="scientific">Anaerobutyricum hallii</name>
    <dbReference type="NCBI Taxonomy" id="39488"/>
    <lineage>
        <taxon>Bacteria</taxon>
        <taxon>Bacillati</taxon>
        <taxon>Bacillota</taxon>
        <taxon>Clostridia</taxon>
        <taxon>Lachnospirales</taxon>
        <taxon>Lachnospiraceae</taxon>
        <taxon>Anaerobutyricum</taxon>
    </lineage>
</organism>
<evidence type="ECO:0000313" key="3">
    <source>
        <dbReference type="EMBL" id="RHK40145.1"/>
    </source>
</evidence>
<dbReference type="Proteomes" id="UP000283497">
    <property type="component" value="Unassembled WGS sequence"/>
</dbReference>
<dbReference type="Pfam" id="PF13443">
    <property type="entry name" value="HTH_26"/>
    <property type="match status" value="1"/>
</dbReference>
<evidence type="ECO:0000313" key="2">
    <source>
        <dbReference type="EMBL" id="RGZ77710.1"/>
    </source>
</evidence>
<dbReference type="InterPro" id="IPR001387">
    <property type="entry name" value="Cro/C1-type_HTH"/>
</dbReference>
<accession>A0A415G8S2</accession>
<dbReference type="GO" id="GO:0003677">
    <property type="term" value="F:DNA binding"/>
    <property type="evidence" value="ECO:0007669"/>
    <property type="project" value="InterPro"/>
</dbReference>
<comment type="caution">
    <text evidence="3">The sequence shown here is derived from an EMBL/GenBank/DDBJ whole genome shotgun (WGS) entry which is preliminary data.</text>
</comment>
<dbReference type="InterPro" id="IPR010982">
    <property type="entry name" value="Lambda_DNA-bd_dom_sf"/>
</dbReference>
<proteinExistence type="predicted"/>
<gene>
    <name evidence="3" type="ORF">DW068_05415</name>
    <name evidence="2" type="ORF">DW972_14200</name>
</gene>
<dbReference type="EMBL" id="QSEP01000152">
    <property type="protein sequence ID" value="RGZ77710.1"/>
    <property type="molecule type" value="Genomic_DNA"/>
</dbReference>
<reference evidence="4 5" key="1">
    <citation type="submission" date="2018-08" db="EMBL/GenBank/DDBJ databases">
        <title>A genome reference for cultivated species of the human gut microbiota.</title>
        <authorList>
            <person name="Zou Y."/>
            <person name="Xue W."/>
            <person name="Luo G."/>
        </authorList>
    </citation>
    <scope>NUCLEOTIDE SEQUENCE [LARGE SCALE GENOMIC DNA]</scope>
    <source>
        <strain evidence="3 4">AF45-14BH</strain>
        <strain evidence="2 5">AM48-23BH</strain>
    </source>
</reference>
<feature type="domain" description="HTH cro/C1-type" evidence="1">
    <location>
        <begin position="15"/>
        <end position="69"/>
    </location>
</feature>